<evidence type="ECO:0000313" key="3">
    <source>
        <dbReference type="Proteomes" id="UP001293593"/>
    </source>
</evidence>
<dbReference type="GO" id="GO:2000031">
    <property type="term" value="P:regulation of salicylic acid mediated signaling pathway"/>
    <property type="evidence" value="ECO:0007669"/>
    <property type="project" value="InterPro"/>
</dbReference>
<keyword evidence="3" id="KW-1185">Reference proteome</keyword>
<accession>A0AAE1MGZ0</accession>
<gene>
    <name evidence="2" type="ORF">QN277_006064</name>
</gene>
<dbReference type="AlphaFoldDB" id="A0AAE1MGZ0"/>
<dbReference type="SMART" id="SM00457">
    <property type="entry name" value="MACPF"/>
    <property type="match status" value="1"/>
</dbReference>
<dbReference type="PANTHER" id="PTHR33199">
    <property type="entry name" value="MACPF DOMAIN-CONTAINING PROTEIN CAD1"/>
    <property type="match status" value="1"/>
</dbReference>
<dbReference type="InterPro" id="IPR020864">
    <property type="entry name" value="MACPF"/>
</dbReference>
<name>A0AAE1MGZ0_9FABA</name>
<dbReference type="EMBL" id="JAWXYG010000011">
    <property type="protein sequence ID" value="KAK4259766.1"/>
    <property type="molecule type" value="Genomic_DNA"/>
</dbReference>
<sequence length="624" mass="68895">MQYCYCSFGELKGALGSTMGSVADLDPQSAAEKAVSVIGHGYDLCKDIRFSSCKSERLIEIDLKQTRDVVFPGGVVVSGVPSSIKCDKGERTRFRSDVLTFTQMSNQFNQELSLLGKIPSGLFNAMFDMKNCWSMDASSTKALAFDGWFITLYNIELDKTHMTLSEKVINEVPSSWDPAALAGFIEKYGTHIVVGVKMGGKDVVHMKQLRSSDLQPAEVQKLLKQLADERFSEDAKLSYPGEVSGNLKDHHSTLLVAQRPFHAAGRPIVKSLTKNDDIVSISVRRGGIDTSQSYNQWLSTISQSPNVISMSFVPLPMLLNSIPGNGFLSHAMNLYLRYKPPIEELRQFLEYQLPRQWAPVYSDLPLGFGAGNRRNMSPSLKFSLTGPKLYVNTTKVDSKNRPVTGIRLYLEGKKSNQLGIHLLHLSELPGSLRISDDDKHEPIDTPVEKGYFEVVKCRMFSHVCTAPVQYNSSHIDESAAIVTKAWLEVKSMGMKNVLFLNLGFSAVASATSRRSEWDGTSTGTKKSGFFSALMSTRLSKELASPVMPAAKVDVNSAIYQGSPPVPTRAQKMLNLVDTNERVRGPEDFPGYWVVTGAKLCVNDGRISIKAKYSLLTIISNDLPT</sequence>
<reference evidence="2" key="1">
    <citation type="submission" date="2023-10" db="EMBL/GenBank/DDBJ databases">
        <title>Chromosome-level genome of the transformable northern wattle, Acacia crassicarpa.</title>
        <authorList>
            <person name="Massaro I."/>
            <person name="Sinha N.R."/>
            <person name="Poethig S."/>
            <person name="Leichty A.R."/>
        </authorList>
    </citation>
    <scope>NUCLEOTIDE SEQUENCE</scope>
    <source>
        <strain evidence="2">Acra3RX</strain>
        <tissue evidence="2">Leaf</tissue>
    </source>
</reference>
<evidence type="ECO:0000259" key="1">
    <source>
        <dbReference type="PROSITE" id="PS51412"/>
    </source>
</evidence>
<proteinExistence type="predicted"/>
<dbReference type="Pfam" id="PF01823">
    <property type="entry name" value="MACPF"/>
    <property type="match status" value="1"/>
</dbReference>
<dbReference type="Proteomes" id="UP001293593">
    <property type="component" value="Unassembled WGS sequence"/>
</dbReference>
<protein>
    <recommendedName>
        <fullName evidence="1">MACPF domain-containing protein</fullName>
    </recommendedName>
</protein>
<dbReference type="PROSITE" id="PS51412">
    <property type="entry name" value="MACPF_2"/>
    <property type="match status" value="1"/>
</dbReference>
<dbReference type="PANTHER" id="PTHR33199:SF8">
    <property type="entry name" value="MACPF DOMAIN-CONTAINING PROTEIN NSL1"/>
    <property type="match status" value="1"/>
</dbReference>
<feature type="domain" description="MACPF" evidence="1">
    <location>
        <begin position="21"/>
        <end position="349"/>
    </location>
</feature>
<dbReference type="GO" id="GO:0005886">
    <property type="term" value="C:plasma membrane"/>
    <property type="evidence" value="ECO:0007669"/>
    <property type="project" value="TreeGrafter"/>
</dbReference>
<organism evidence="2 3">
    <name type="scientific">Acacia crassicarpa</name>
    <name type="common">northern wattle</name>
    <dbReference type="NCBI Taxonomy" id="499986"/>
    <lineage>
        <taxon>Eukaryota</taxon>
        <taxon>Viridiplantae</taxon>
        <taxon>Streptophyta</taxon>
        <taxon>Embryophyta</taxon>
        <taxon>Tracheophyta</taxon>
        <taxon>Spermatophyta</taxon>
        <taxon>Magnoliopsida</taxon>
        <taxon>eudicotyledons</taxon>
        <taxon>Gunneridae</taxon>
        <taxon>Pentapetalae</taxon>
        <taxon>rosids</taxon>
        <taxon>fabids</taxon>
        <taxon>Fabales</taxon>
        <taxon>Fabaceae</taxon>
        <taxon>Caesalpinioideae</taxon>
        <taxon>mimosoid clade</taxon>
        <taxon>Acacieae</taxon>
        <taxon>Acacia</taxon>
    </lineage>
</organism>
<comment type="caution">
    <text evidence="2">The sequence shown here is derived from an EMBL/GenBank/DDBJ whole genome shotgun (WGS) entry which is preliminary data.</text>
</comment>
<evidence type="ECO:0000313" key="2">
    <source>
        <dbReference type="EMBL" id="KAK4259766.1"/>
    </source>
</evidence>
<dbReference type="GO" id="GO:0009626">
    <property type="term" value="P:plant-type hypersensitive response"/>
    <property type="evidence" value="ECO:0007669"/>
    <property type="project" value="TreeGrafter"/>
</dbReference>
<dbReference type="InterPro" id="IPR044663">
    <property type="entry name" value="CAD1/NSL1-like"/>
</dbReference>